<keyword evidence="8" id="KW-1185">Reference proteome</keyword>
<feature type="domain" description="RRM" evidence="4">
    <location>
        <begin position="166"/>
        <end position="247"/>
    </location>
</feature>
<dbReference type="PANTHER" id="PTHR23140">
    <property type="entry name" value="RNA PROCESSING PROTEIN LD23810P"/>
    <property type="match status" value="1"/>
</dbReference>
<dbReference type="PROSITE" id="PS50128">
    <property type="entry name" value="SURP"/>
    <property type="match status" value="1"/>
</dbReference>
<dbReference type="InterPro" id="IPR000061">
    <property type="entry name" value="Surp"/>
</dbReference>
<dbReference type="Pfam" id="PF00076">
    <property type="entry name" value="RRM_1"/>
    <property type="match status" value="1"/>
</dbReference>
<feature type="region of interest" description="Disordered" evidence="3">
    <location>
        <begin position="1"/>
        <end position="39"/>
    </location>
</feature>
<evidence type="ECO:0000256" key="1">
    <source>
        <dbReference type="ARBA" id="ARBA00022884"/>
    </source>
</evidence>
<dbReference type="PROSITE" id="PS51391">
    <property type="entry name" value="CID"/>
    <property type="match status" value="1"/>
</dbReference>
<evidence type="ECO:0000256" key="2">
    <source>
        <dbReference type="PROSITE-ProRule" id="PRU00176"/>
    </source>
</evidence>
<dbReference type="InterPro" id="IPR051485">
    <property type="entry name" value="SR-CTD_assoc_factor"/>
</dbReference>
<gene>
    <name evidence="7" type="ORF">IWQ60_002472</name>
</gene>
<evidence type="ECO:0000259" key="5">
    <source>
        <dbReference type="PROSITE" id="PS50128"/>
    </source>
</evidence>
<sequence>MGFEKSKSKFGVRPNLQRNVFKPGTEKPKKGDTQQKDAEDLDKVYAEFVASFEGEAAGQPNAKVFVRARAPVRKSVFDDDEADKVDRSSQDTPAAIYEPPLRAKPTEMKEAPEPQPITQTFGKKKRNLDLFLEELKKEQGSREERGDDYPERGSSGSRDTGDPTTTNLYVGNLCPETNEEALCRVFARFGPIGSIKVMWPRTQEEFDRNRNVGFISFMKRADAEKARKHMDGATFMGNLLHVVWSKAVPLPPEPIFVLEDDAATPSTGLPFNAQIPKVPTEVRVTIPKDKVVLRLIHRVIERLIKYGPAFEALLMDREWMTPEFAFLFAYDSAEHIYYRWKLYSVLQADSRTSWRTKPFQMYHNGPLWVPPELPFDDYSVGTRASDSEADELEERTSLPKGKLGQLATKRLYKMLRTLTTERGSILKAMVFVVEHADAADQAAEIITASLVQEDIPPPLRLARLYLVSDILFNSSMAVPNAWQLRKSLSEAYLTIDARLKAEHFKHQVITALQAWEKWMIFPPAVTASLTGEFLKGTIRVKP</sequence>
<dbReference type="SMART" id="SM00648">
    <property type="entry name" value="SWAP"/>
    <property type="match status" value="1"/>
</dbReference>
<feature type="region of interest" description="Disordered" evidence="3">
    <location>
        <begin position="72"/>
        <end position="123"/>
    </location>
</feature>
<dbReference type="EMBL" id="JANBPT010000094">
    <property type="protein sequence ID" value="KAJ1927966.1"/>
    <property type="molecule type" value="Genomic_DNA"/>
</dbReference>
<evidence type="ECO:0000259" key="4">
    <source>
        <dbReference type="PROSITE" id="PS50102"/>
    </source>
</evidence>
<dbReference type="PROSITE" id="PS50102">
    <property type="entry name" value="RRM"/>
    <property type="match status" value="1"/>
</dbReference>
<dbReference type="InterPro" id="IPR008942">
    <property type="entry name" value="ENTH_VHS"/>
</dbReference>
<dbReference type="AlphaFoldDB" id="A0A9W8E0Y3"/>
<dbReference type="Gene3D" id="1.25.40.90">
    <property type="match status" value="1"/>
</dbReference>
<keyword evidence="1 2" id="KW-0694">RNA-binding</keyword>
<dbReference type="InterPro" id="IPR012677">
    <property type="entry name" value="Nucleotide-bd_a/b_plait_sf"/>
</dbReference>
<feature type="domain" description="CID" evidence="6">
    <location>
        <begin position="403"/>
        <end position="537"/>
    </location>
</feature>
<evidence type="ECO:0008006" key="9">
    <source>
        <dbReference type="Google" id="ProtNLM"/>
    </source>
</evidence>
<evidence type="ECO:0000256" key="3">
    <source>
        <dbReference type="SAM" id="MobiDB-lite"/>
    </source>
</evidence>
<dbReference type="Gene3D" id="1.10.10.790">
    <property type="entry name" value="Surp module"/>
    <property type="match status" value="1"/>
</dbReference>
<evidence type="ECO:0000313" key="8">
    <source>
        <dbReference type="Proteomes" id="UP001150569"/>
    </source>
</evidence>
<dbReference type="InterPro" id="IPR006569">
    <property type="entry name" value="CID_dom"/>
</dbReference>
<dbReference type="SMART" id="SM00360">
    <property type="entry name" value="RRM"/>
    <property type="match status" value="1"/>
</dbReference>
<dbReference type="GO" id="GO:0003723">
    <property type="term" value="F:RNA binding"/>
    <property type="evidence" value="ECO:0007669"/>
    <property type="project" value="UniProtKB-UniRule"/>
</dbReference>
<dbReference type="Pfam" id="PF04818">
    <property type="entry name" value="CID"/>
    <property type="match status" value="1"/>
</dbReference>
<dbReference type="SUPFAM" id="SSF54928">
    <property type="entry name" value="RNA-binding domain, RBD"/>
    <property type="match status" value="1"/>
</dbReference>
<feature type="domain" description="SURP motif" evidence="5">
    <location>
        <begin position="295"/>
        <end position="338"/>
    </location>
</feature>
<dbReference type="GO" id="GO:0005634">
    <property type="term" value="C:nucleus"/>
    <property type="evidence" value="ECO:0007669"/>
    <property type="project" value="TreeGrafter"/>
</dbReference>
<feature type="compositionally biased region" description="Basic and acidic residues" evidence="3">
    <location>
        <begin position="24"/>
        <end position="39"/>
    </location>
</feature>
<evidence type="ECO:0000259" key="6">
    <source>
        <dbReference type="PROSITE" id="PS51391"/>
    </source>
</evidence>
<feature type="compositionally biased region" description="Basic and acidic residues" evidence="3">
    <location>
        <begin position="137"/>
        <end position="151"/>
    </location>
</feature>
<protein>
    <recommendedName>
        <fullName evidence="9">U2 snRNP-associated SURP motif-containing protein</fullName>
    </recommendedName>
</protein>
<dbReference type="SUPFAM" id="SSF109905">
    <property type="entry name" value="Surp module (SWAP domain)"/>
    <property type="match status" value="1"/>
</dbReference>
<organism evidence="7 8">
    <name type="scientific">Tieghemiomyces parasiticus</name>
    <dbReference type="NCBI Taxonomy" id="78921"/>
    <lineage>
        <taxon>Eukaryota</taxon>
        <taxon>Fungi</taxon>
        <taxon>Fungi incertae sedis</taxon>
        <taxon>Zoopagomycota</taxon>
        <taxon>Kickxellomycotina</taxon>
        <taxon>Dimargaritomycetes</taxon>
        <taxon>Dimargaritales</taxon>
        <taxon>Dimargaritaceae</taxon>
        <taxon>Tieghemiomyces</taxon>
    </lineage>
</organism>
<dbReference type="InterPro" id="IPR035967">
    <property type="entry name" value="SWAP/Surp_sf"/>
</dbReference>
<feature type="compositionally biased region" description="Polar residues" evidence="3">
    <location>
        <begin position="154"/>
        <end position="166"/>
    </location>
</feature>
<dbReference type="InterPro" id="IPR000504">
    <property type="entry name" value="RRM_dom"/>
</dbReference>
<dbReference type="SMART" id="SM00582">
    <property type="entry name" value="RPR"/>
    <property type="match status" value="1"/>
</dbReference>
<proteinExistence type="predicted"/>
<dbReference type="PANTHER" id="PTHR23140:SF0">
    <property type="entry name" value="U2 SNRNP-ASSOCIATED SURP MOTIF-CONTAINING PROTEIN"/>
    <property type="match status" value="1"/>
</dbReference>
<dbReference type="GO" id="GO:0006396">
    <property type="term" value="P:RNA processing"/>
    <property type="evidence" value="ECO:0007669"/>
    <property type="project" value="InterPro"/>
</dbReference>
<dbReference type="Gene3D" id="3.30.70.330">
    <property type="match status" value="1"/>
</dbReference>
<comment type="caution">
    <text evidence="7">The sequence shown here is derived from an EMBL/GenBank/DDBJ whole genome shotgun (WGS) entry which is preliminary data.</text>
</comment>
<dbReference type="OrthoDB" id="377209at2759"/>
<name>A0A9W8E0Y3_9FUNG</name>
<accession>A0A9W8E0Y3</accession>
<reference evidence="7" key="1">
    <citation type="submission" date="2022-07" db="EMBL/GenBank/DDBJ databases">
        <title>Phylogenomic reconstructions and comparative analyses of Kickxellomycotina fungi.</title>
        <authorList>
            <person name="Reynolds N.K."/>
            <person name="Stajich J.E."/>
            <person name="Barry K."/>
            <person name="Grigoriev I.V."/>
            <person name="Crous P."/>
            <person name="Smith M.E."/>
        </authorList>
    </citation>
    <scope>NUCLEOTIDE SEQUENCE</scope>
    <source>
        <strain evidence="7">RSA 861</strain>
    </source>
</reference>
<dbReference type="Proteomes" id="UP001150569">
    <property type="component" value="Unassembled WGS sequence"/>
</dbReference>
<dbReference type="InterPro" id="IPR035979">
    <property type="entry name" value="RBD_domain_sf"/>
</dbReference>
<dbReference type="Pfam" id="PF01805">
    <property type="entry name" value="Surp"/>
    <property type="match status" value="1"/>
</dbReference>
<feature type="region of interest" description="Disordered" evidence="3">
    <location>
        <begin position="137"/>
        <end position="166"/>
    </location>
</feature>
<evidence type="ECO:0000313" key="7">
    <source>
        <dbReference type="EMBL" id="KAJ1927966.1"/>
    </source>
</evidence>